<dbReference type="InterPro" id="IPR051532">
    <property type="entry name" value="Ester_Hydrolysis_Enzymes"/>
</dbReference>
<organism evidence="2 3">
    <name type="scientific">Hymenobacter volaticus</name>
    <dbReference type="NCBI Taxonomy" id="2932254"/>
    <lineage>
        <taxon>Bacteria</taxon>
        <taxon>Pseudomonadati</taxon>
        <taxon>Bacteroidota</taxon>
        <taxon>Cytophagia</taxon>
        <taxon>Cytophagales</taxon>
        <taxon>Hymenobacteraceae</taxon>
        <taxon>Hymenobacter</taxon>
    </lineage>
</organism>
<dbReference type="EMBL" id="CP095061">
    <property type="protein sequence ID" value="UOQ65740.1"/>
    <property type="molecule type" value="Genomic_DNA"/>
</dbReference>
<feature type="domain" description="SGNH hydrolase-type esterase" evidence="1">
    <location>
        <begin position="36"/>
        <end position="185"/>
    </location>
</feature>
<evidence type="ECO:0000313" key="2">
    <source>
        <dbReference type="EMBL" id="UOQ65740.1"/>
    </source>
</evidence>
<reference evidence="2" key="1">
    <citation type="submission" date="2022-04" db="EMBL/GenBank/DDBJ databases">
        <title>Hymenobacter sp. isolated from the air.</title>
        <authorList>
            <person name="Won M."/>
            <person name="Lee C.-M."/>
            <person name="Woen H.-Y."/>
            <person name="Kwon S.-W."/>
        </authorList>
    </citation>
    <scope>NUCLEOTIDE SEQUENCE</scope>
    <source>
        <strain evidence="2">5420S-77</strain>
    </source>
</reference>
<dbReference type="Gene3D" id="3.40.50.1110">
    <property type="entry name" value="SGNH hydrolase"/>
    <property type="match status" value="1"/>
</dbReference>
<proteinExistence type="predicted"/>
<protein>
    <submittedName>
        <fullName evidence="2">GDSL-type esterase/lipase family protein</fullName>
    </submittedName>
</protein>
<evidence type="ECO:0000313" key="3">
    <source>
        <dbReference type="Proteomes" id="UP000830401"/>
    </source>
</evidence>
<sequence length="201" mass="22972">MQWYQEEIRQLEARPVVHSELPKVVFYGSSSFTLWKELERSFPQVQAVNLGFGGSTLAACAWFFKRVVPRHEPDMLVLYAGDNDLGDGRTPEEVVLFYEQLLHCAKTSLGDIPVCFISIKLSLARLHLRGSIEYANACISRLVAHQGPPLYYLDLYYPMLDERDNPKPTHYEADGLHLSPEGYAVWQQEISAQLDQMLPKK</sequence>
<dbReference type="Pfam" id="PF13472">
    <property type="entry name" value="Lipase_GDSL_2"/>
    <property type="match status" value="1"/>
</dbReference>
<dbReference type="PANTHER" id="PTHR30383">
    <property type="entry name" value="THIOESTERASE 1/PROTEASE 1/LYSOPHOSPHOLIPASE L1"/>
    <property type="match status" value="1"/>
</dbReference>
<dbReference type="Proteomes" id="UP000830401">
    <property type="component" value="Chromosome"/>
</dbReference>
<accession>A0ABY4G4C5</accession>
<dbReference type="RefSeq" id="WP_245119720.1">
    <property type="nucleotide sequence ID" value="NZ_CP095061.1"/>
</dbReference>
<dbReference type="PANTHER" id="PTHR30383:SF5">
    <property type="entry name" value="SGNH HYDROLASE-TYPE ESTERASE DOMAIN-CONTAINING PROTEIN"/>
    <property type="match status" value="1"/>
</dbReference>
<evidence type="ECO:0000259" key="1">
    <source>
        <dbReference type="Pfam" id="PF13472"/>
    </source>
</evidence>
<keyword evidence="3" id="KW-1185">Reference proteome</keyword>
<gene>
    <name evidence="2" type="ORF">MUN86_19760</name>
</gene>
<dbReference type="SUPFAM" id="SSF52266">
    <property type="entry name" value="SGNH hydrolase"/>
    <property type="match status" value="1"/>
</dbReference>
<dbReference type="InterPro" id="IPR013830">
    <property type="entry name" value="SGNH_hydro"/>
</dbReference>
<name>A0ABY4G4C5_9BACT</name>
<dbReference type="InterPro" id="IPR036514">
    <property type="entry name" value="SGNH_hydro_sf"/>
</dbReference>